<dbReference type="PROSITE" id="PS51257">
    <property type="entry name" value="PROKAR_LIPOPROTEIN"/>
    <property type="match status" value="1"/>
</dbReference>
<comment type="caution">
    <text evidence="2">The sequence shown here is derived from an EMBL/GenBank/DDBJ whole genome shotgun (WGS) entry which is preliminary data.</text>
</comment>
<evidence type="ECO:0000313" key="3">
    <source>
        <dbReference type="Proteomes" id="UP001633002"/>
    </source>
</evidence>
<organism evidence="2 3">
    <name type="scientific">Riccia sorocarpa</name>
    <dbReference type="NCBI Taxonomy" id="122646"/>
    <lineage>
        <taxon>Eukaryota</taxon>
        <taxon>Viridiplantae</taxon>
        <taxon>Streptophyta</taxon>
        <taxon>Embryophyta</taxon>
        <taxon>Marchantiophyta</taxon>
        <taxon>Marchantiopsida</taxon>
        <taxon>Marchantiidae</taxon>
        <taxon>Marchantiales</taxon>
        <taxon>Ricciaceae</taxon>
        <taxon>Riccia</taxon>
    </lineage>
</organism>
<feature type="region of interest" description="Disordered" evidence="1">
    <location>
        <begin position="67"/>
        <end position="121"/>
    </location>
</feature>
<proteinExistence type="predicted"/>
<dbReference type="EMBL" id="JBJQOH010000008">
    <property type="protein sequence ID" value="KAL3675994.1"/>
    <property type="molecule type" value="Genomic_DNA"/>
</dbReference>
<protein>
    <submittedName>
        <fullName evidence="2">Uncharacterized protein</fullName>
    </submittedName>
</protein>
<gene>
    <name evidence="2" type="ORF">R1sor_025942</name>
</gene>
<feature type="compositionally biased region" description="Basic and acidic residues" evidence="1">
    <location>
        <begin position="73"/>
        <end position="91"/>
    </location>
</feature>
<dbReference type="AlphaFoldDB" id="A0ABD3GFN6"/>
<evidence type="ECO:0000256" key="1">
    <source>
        <dbReference type="SAM" id="MobiDB-lite"/>
    </source>
</evidence>
<name>A0ABD3GFN6_9MARC</name>
<dbReference type="Proteomes" id="UP001633002">
    <property type="component" value="Unassembled WGS sequence"/>
</dbReference>
<keyword evidence="3" id="KW-1185">Reference proteome</keyword>
<evidence type="ECO:0000313" key="2">
    <source>
        <dbReference type="EMBL" id="KAL3675994.1"/>
    </source>
</evidence>
<reference evidence="2 3" key="1">
    <citation type="submission" date="2024-09" db="EMBL/GenBank/DDBJ databases">
        <title>Chromosome-scale assembly of Riccia sorocarpa.</title>
        <authorList>
            <person name="Paukszto L."/>
        </authorList>
    </citation>
    <scope>NUCLEOTIDE SEQUENCE [LARGE SCALE GENOMIC DNA]</scope>
    <source>
        <strain evidence="2">LP-2024</strain>
        <tissue evidence="2">Aerial parts of the thallus</tissue>
    </source>
</reference>
<accession>A0ABD3GFN6</accession>
<sequence length="121" mass="13695">MMRRRQVAYAIVAILILGCQSIGNFASRPLLEQRGPLAEKLAETASDDAAGSTRKFQRYLSEQFTNQMTPVVRESKNIEEAPHEHQHDHGRILSQQPPKQPPARVPPTYQDLRPQPPTSNR</sequence>